<evidence type="ECO:0000256" key="3">
    <source>
        <dbReference type="ARBA" id="ARBA00023065"/>
    </source>
</evidence>
<sequence>MSSNSALESTIDQVLERNSAEFSQSLKNSLTDAQKTLSDSLPMLEEEYEKIISDGKKEADKIQKQIVGSADLGARNKALLVVQESAEKVLEKAKEKIANTERNSDYSNLISKLLTEATSALGTSEVIVYTNSKDKDAVQSAVSSISGAELSSDLIDCMGGVKVTSKDGSMSFDNTMDARIELLKPLIRKDIAAQFNIGN</sequence>
<dbReference type="AlphaFoldDB" id="A0A075FUG1"/>
<name>A0A075FUG1_9ARCH</name>
<dbReference type="GO" id="GO:0033178">
    <property type="term" value="C:proton-transporting two-sector ATPase complex, catalytic domain"/>
    <property type="evidence" value="ECO:0007669"/>
    <property type="project" value="InterPro"/>
</dbReference>
<dbReference type="Pfam" id="PF01991">
    <property type="entry name" value="vATP-synt_E"/>
    <property type="match status" value="1"/>
</dbReference>
<dbReference type="Gene3D" id="1.20.5.620">
    <property type="entry name" value="F1F0 ATP synthase subunit B, membrane domain"/>
    <property type="match status" value="1"/>
</dbReference>
<dbReference type="SUPFAM" id="SSF160527">
    <property type="entry name" value="V-type ATPase subunit E-like"/>
    <property type="match status" value="1"/>
</dbReference>
<evidence type="ECO:0000313" key="4">
    <source>
        <dbReference type="EMBL" id="AIE94924.1"/>
    </source>
</evidence>
<dbReference type="Gene3D" id="3.30.2320.30">
    <property type="entry name" value="ATP synthase, E subunit, C-terminal"/>
    <property type="match status" value="1"/>
</dbReference>
<dbReference type="EMBL" id="KF900434">
    <property type="protein sequence ID" value="AIE94924.1"/>
    <property type="molecule type" value="Genomic_DNA"/>
</dbReference>
<evidence type="ECO:0000256" key="1">
    <source>
        <dbReference type="ARBA" id="ARBA00005901"/>
    </source>
</evidence>
<keyword evidence="2" id="KW-0813">Transport</keyword>
<gene>
    <name evidence="4" type="primary">ATPVE</name>
    <name evidence="4" type="synonym">ntpE</name>
</gene>
<proteinExistence type="inferred from homology"/>
<evidence type="ECO:0000256" key="2">
    <source>
        <dbReference type="ARBA" id="ARBA00022448"/>
    </source>
</evidence>
<dbReference type="PANTHER" id="PTHR45715">
    <property type="entry name" value="ATPASE H+-TRANSPORTING V1 SUBUNIT E1A-RELATED"/>
    <property type="match status" value="1"/>
</dbReference>
<organism evidence="4">
    <name type="scientific">uncultured marine thaumarchaeote AD1000_54_F06</name>
    <dbReference type="NCBI Taxonomy" id="1455925"/>
    <lineage>
        <taxon>Archaea</taxon>
        <taxon>Nitrososphaerota</taxon>
        <taxon>environmental samples</taxon>
    </lineage>
</organism>
<dbReference type="InterPro" id="IPR002842">
    <property type="entry name" value="ATPase_V1_Esu"/>
</dbReference>
<accession>A0A075FUG1</accession>
<comment type="similarity">
    <text evidence="1">Belongs to the V-ATPase E subunit family.</text>
</comment>
<dbReference type="InterPro" id="IPR038495">
    <property type="entry name" value="ATPase_E_C"/>
</dbReference>
<dbReference type="GO" id="GO:0046961">
    <property type="term" value="F:proton-transporting ATPase activity, rotational mechanism"/>
    <property type="evidence" value="ECO:0007669"/>
    <property type="project" value="InterPro"/>
</dbReference>
<dbReference type="GO" id="GO:0016787">
    <property type="term" value="F:hydrolase activity"/>
    <property type="evidence" value="ECO:0007669"/>
    <property type="project" value="UniProtKB-KW"/>
</dbReference>
<reference evidence="4" key="1">
    <citation type="journal article" date="2014" name="Genome Biol. Evol.">
        <title>Pangenome evidence for extensive interdomain horizontal transfer affecting lineage core and shell genes in uncultured planktonic thaumarchaeota and euryarchaeota.</title>
        <authorList>
            <person name="Deschamps P."/>
            <person name="Zivanovic Y."/>
            <person name="Moreira D."/>
            <person name="Rodriguez-Valera F."/>
            <person name="Lopez-Garcia P."/>
        </authorList>
    </citation>
    <scope>NUCLEOTIDE SEQUENCE</scope>
</reference>
<dbReference type="EC" id="3.6.3.14" evidence="4"/>
<keyword evidence="4" id="KW-0378">Hydrolase</keyword>
<keyword evidence="3" id="KW-0406">Ion transport</keyword>
<protein>
    <submittedName>
        <fullName evidence="4">V-type H+-transporting ATPase subunit E (ATPVE, ntpE)</fullName>
        <ecNumber evidence="4">3.6.3.14</ecNumber>
    </submittedName>
</protein>